<dbReference type="InterPro" id="IPR025877">
    <property type="entry name" value="MobA-like_NTP_Trfase"/>
</dbReference>
<dbReference type="InterPro" id="IPR029044">
    <property type="entry name" value="Nucleotide-diphossugar_trans"/>
</dbReference>
<dbReference type="PANTHER" id="PTHR43777:SF1">
    <property type="entry name" value="MOLYBDENUM COFACTOR CYTIDYLYLTRANSFERASE"/>
    <property type="match status" value="1"/>
</dbReference>
<gene>
    <name evidence="4" type="ORF">BD293_1532</name>
</gene>
<organism evidence="4 5">
    <name type="scientific">Roseinatronobacter monicus</name>
    <dbReference type="NCBI Taxonomy" id="393481"/>
    <lineage>
        <taxon>Bacteria</taxon>
        <taxon>Pseudomonadati</taxon>
        <taxon>Pseudomonadota</taxon>
        <taxon>Alphaproteobacteria</taxon>
        <taxon>Rhodobacterales</taxon>
        <taxon>Paracoccaceae</taxon>
        <taxon>Roseinatronobacter</taxon>
    </lineage>
</organism>
<dbReference type="Proteomes" id="UP000320582">
    <property type="component" value="Unassembled WGS sequence"/>
</dbReference>
<accession>A0A543KCV0</accession>
<evidence type="ECO:0000259" key="3">
    <source>
        <dbReference type="Pfam" id="PF12804"/>
    </source>
</evidence>
<evidence type="ECO:0000313" key="4">
    <source>
        <dbReference type="EMBL" id="TQM92910.1"/>
    </source>
</evidence>
<evidence type="ECO:0000313" key="5">
    <source>
        <dbReference type="Proteomes" id="UP000320582"/>
    </source>
</evidence>
<evidence type="ECO:0000256" key="2">
    <source>
        <dbReference type="SAM" id="MobiDB-lite"/>
    </source>
</evidence>
<keyword evidence="4" id="KW-0808">Transferase</keyword>
<dbReference type="GO" id="GO:0016779">
    <property type="term" value="F:nucleotidyltransferase activity"/>
    <property type="evidence" value="ECO:0007669"/>
    <property type="project" value="UniProtKB-KW"/>
</dbReference>
<dbReference type="SUPFAM" id="SSF53448">
    <property type="entry name" value="Nucleotide-diphospho-sugar transferases"/>
    <property type="match status" value="1"/>
</dbReference>
<feature type="region of interest" description="Disordered" evidence="2">
    <location>
        <begin position="167"/>
        <end position="200"/>
    </location>
</feature>
<proteinExistence type="predicted"/>
<dbReference type="EMBL" id="VFPT01000001">
    <property type="protein sequence ID" value="TQM92910.1"/>
    <property type="molecule type" value="Genomic_DNA"/>
</dbReference>
<dbReference type="PANTHER" id="PTHR43777">
    <property type="entry name" value="MOLYBDENUM COFACTOR CYTIDYLYLTRANSFERASE"/>
    <property type="match status" value="1"/>
</dbReference>
<dbReference type="RefSeq" id="WP_246086240.1">
    <property type="nucleotide sequence ID" value="NZ_VFPT01000001.1"/>
</dbReference>
<feature type="compositionally biased region" description="Basic and acidic residues" evidence="2">
    <location>
        <begin position="191"/>
        <end position="200"/>
    </location>
</feature>
<feature type="compositionally biased region" description="Low complexity" evidence="2">
    <location>
        <begin position="167"/>
        <end position="176"/>
    </location>
</feature>
<dbReference type="Gene3D" id="3.90.550.10">
    <property type="entry name" value="Spore Coat Polysaccharide Biosynthesis Protein SpsA, Chain A"/>
    <property type="match status" value="1"/>
</dbReference>
<dbReference type="CDD" id="cd04182">
    <property type="entry name" value="GT_2_like_f"/>
    <property type="match status" value="1"/>
</dbReference>
<comment type="caution">
    <text evidence="4">The sequence shown here is derived from an EMBL/GenBank/DDBJ whole genome shotgun (WGS) entry which is preliminary data.</text>
</comment>
<dbReference type="AlphaFoldDB" id="A0A543KCV0"/>
<keyword evidence="4" id="KW-0548">Nucleotidyltransferase</keyword>
<protein>
    <submittedName>
        <fullName evidence="4">CTP:molybdopterin cytidylyltransferase MocA</fullName>
    </submittedName>
</protein>
<sequence>MSKTCAILLPAAGASSRMRGADKLLQQVGGMALLTCVARRALQVTPHVAVSLRAEDEARKQALDGLPVAFLQITDAAEGMSASLRAGARWAMALDAQAVMIALPDMPDITAQDMRDLFAAQAQEPQRPLRACAADKQPGHPVILPRALFPAMLKLRGDEGAKLLLRSPSPHLHPLPGQRAVTDLDTPEDWDAWRKDQPPS</sequence>
<feature type="domain" description="MobA-like NTP transferase" evidence="3">
    <location>
        <begin position="11"/>
        <end position="167"/>
    </location>
</feature>
<keyword evidence="5" id="KW-1185">Reference proteome</keyword>
<keyword evidence="1" id="KW-0460">Magnesium</keyword>
<reference evidence="4 5" key="1">
    <citation type="submission" date="2019-06" db="EMBL/GenBank/DDBJ databases">
        <title>Genomic Encyclopedia of Archaeal and Bacterial Type Strains, Phase II (KMG-II): from individual species to whole genera.</title>
        <authorList>
            <person name="Goeker M."/>
        </authorList>
    </citation>
    <scope>NUCLEOTIDE SEQUENCE [LARGE SCALE GENOMIC DNA]</scope>
    <source>
        <strain evidence="4 5">DSM 18423</strain>
    </source>
</reference>
<dbReference type="Pfam" id="PF12804">
    <property type="entry name" value="NTP_transf_3"/>
    <property type="match status" value="1"/>
</dbReference>
<evidence type="ECO:0000256" key="1">
    <source>
        <dbReference type="ARBA" id="ARBA00022842"/>
    </source>
</evidence>
<name>A0A543KCV0_9RHOB</name>